<evidence type="ECO:0008006" key="4">
    <source>
        <dbReference type="Google" id="ProtNLM"/>
    </source>
</evidence>
<evidence type="ECO:0000256" key="1">
    <source>
        <dbReference type="SAM" id="Phobius"/>
    </source>
</evidence>
<accession>A0ABN2MJV1</accession>
<keyword evidence="1" id="KW-0812">Transmembrane</keyword>
<protein>
    <recommendedName>
        <fullName evidence="4">Glycosyltransferase RgtA/B/C/D-like domain-containing protein</fullName>
    </recommendedName>
</protein>
<feature type="transmembrane region" description="Helical" evidence="1">
    <location>
        <begin position="30"/>
        <end position="50"/>
    </location>
</feature>
<evidence type="ECO:0000313" key="3">
    <source>
        <dbReference type="Proteomes" id="UP001500218"/>
    </source>
</evidence>
<feature type="transmembrane region" description="Helical" evidence="1">
    <location>
        <begin position="415"/>
        <end position="436"/>
    </location>
</feature>
<comment type="caution">
    <text evidence="2">The sequence shown here is derived from an EMBL/GenBank/DDBJ whole genome shotgun (WGS) entry which is preliminary data.</text>
</comment>
<keyword evidence="1" id="KW-0472">Membrane</keyword>
<gene>
    <name evidence="2" type="ORF">GCM10009682_52910</name>
</gene>
<feature type="transmembrane region" description="Helical" evidence="1">
    <location>
        <begin position="307"/>
        <end position="329"/>
    </location>
</feature>
<dbReference type="RefSeq" id="WP_344138119.1">
    <property type="nucleotide sequence ID" value="NZ_BAAALT010000231.1"/>
</dbReference>
<organism evidence="2 3">
    <name type="scientific">Luedemannella flava</name>
    <dbReference type="NCBI Taxonomy" id="349316"/>
    <lineage>
        <taxon>Bacteria</taxon>
        <taxon>Bacillati</taxon>
        <taxon>Actinomycetota</taxon>
        <taxon>Actinomycetes</taxon>
        <taxon>Micromonosporales</taxon>
        <taxon>Micromonosporaceae</taxon>
        <taxon>Luedemannella</taxon>
    </lineage>
</organism>
<feature type="transmembrane region" description="Helical" evidence="1">
    <location>
        <begin position="271"/>
        <end position="295"/>
    </location>
</feature>
<feature type="transmembrane region" description="Helical" evidence="1">
    <location>
        <begin position="457"/>
        <end position="476"/>
    </location>
</feature>
<feature type="transmembrane region" description="Helical" evidence="1">
    <location>
        <begin position="192"/>
        <end position="209"/>
    </location>
</feature>
<feature type="transmembrane region" description="Helical" evidence="1">
    <location>
        <begin position="393"/>
        <end position="409"/>
    </location>
</feature>
<proteinExistence type="predicted"/>
<sequence>MLVAQEKAGVVGATVGAPRRGINPGMLHRCLAVIAAMFLLNTMRGLWGAAIEERPAFGILMIATCGSAVALAILAATVRTTRAMLVVDAGIFLVALGELVTAARLALVAGRPSLATDVGMLVQAGAQALHDGEHLYGVPHPDAYALYSSGSYQGGTSTAEGTMTTDYGYPPLGAVFTAALLPFIRGMAGPTIAAHLGVVAAALLLFFLLPTPMRPAAALTCLLFPRIEDYASSGYPGLMALPFMVVAVAAWPTLGSTGRLRWRGLLSAVCLGLGIATHQLAWFVAPFLVVGIWLVRWGHLGGRGSTLLTLRYVGTTLATFLVANAWFIAQDPGAWLAGITEPLTQKSMPHGQGIVGLINFYSYGSGSLGALGTAALLMLLGLLIVFALYIRQLGPAATILPWLAFFFAVRSQDSYYILMAPLWVLGVATWTHRRWLAQAHQLRLPLPRLGERPVTRLAAAALLPVMALAAVGVALVSPVPLKITVEDLHVNPIGDIWRVDATVTNRSSDTLVPKFAVTEGRDTIGRFWTAIAGPVELAPGQTAQYQLVTPNTGVDAPNPPVRLYLRAITAEPMTLSSVPLNARSTPKRISIVGPVLTAPLKPGEPYDMYLQLMDYQDRDLARAGVPVTMTATWLSSDELINGEVTVNGKKMRAGTWEGVTDAKGRIQLRLVAAKGQTEPIVFRTTSPRSPDTLTLFWRG</sequence>
<dbReference type="EMBL" id="BAAALT010000231">
    <property type="protein sequence ID" value="GAA1826789.1"/>
    <property type="molecule type" value="Genomic_DNA"/>
</dbReference>
<keyword evidence="3" id="KW-1185">Reference proteome</keyword>
<dbReference type="Proteomes" id="UP001500218">
    <property type="component" value="Unassembled WGS sequence"/>
</dbReference>
<reference evidence="2 3" key="1">
    <citation type="journal article" date="2019" name="Int. J. Syst. Evol. Microbiol.">
        <title>The Global Catalogue of Microorganisms (GCM) 10K type strain sequencing project: providing services to taxonomists for standard genome sequencing and annotation.</title>
        <authorList>
            <consortium name="The Broad Institute Genomics Platform"/>
            <consortium name="The Broad Institute Genome Sequencing Center for Infectious Disease"/>
            <person name="Wu L."/>
            <person name="Ma J."/>
        </authorList>
    </citation>
    <scope>NUCLEOTIDE SEQUENCE [LARGE SCALE GENOMIC DNA]</scope>
    <source>
        <strain evidence="2 3">JCM 13250</strain>
    </source>
</reference>
<evidence type="ECO:0000313" key="2">
    <source>
        <dbReference type="EMBL" id="GAA1826789.1"/>
    </source>
</evidence>
<name>A0ABN2MJV1_9ACTN</name>
<keyword evidence="1" id="KW-1133">Transmembrane helix</keyword>
<feature type="transmembrane region" description="Helical" evidence="1">
    <location>
        <begin position="230"/>
        <end position="251"/>
    </location>
</feature>
<feature type="transmembrane region" description="Helical" evidence="1">
    <location>
        <begin position="56"/>
        <end position="78"/>
    </location>
</feature>
<feature type="transmembrane region" description="Helical" evidence="1">
    <location>
        <begin position="367"/>
        <end position="386"/>
    </location>
</feature>
<feature type="transmembrane region" description="Helical" evidence="1">
    <location>
        <begin position="85"/>
        <end position="107"/>
    </location>
</feature>